<accession>A0A426YEN4</accession>
<dbReference type="InterPro" id="IPR037045">
    <property type="entry name" value="S8pro/Inhibitor_I9_sf"/>
</dbReference>
<evidence type="ECO:0000259" key="3">
    <source>
        <dbReference type="Pfam" id="PF05922"/>
    </source>
</evidence>
<name>A0A426YEN4_ENSVE</name>
<feature type="signal peptide" evidence="2">
    <location>
        <begin position="1"/>
        <end position="23"/>
    </location>
</feature>
<evidence type="ECO:0000313" key="4">
    <source>
        <dbReference type="EMBL" id="RRT50178.1"/>
    </source>
</evidence>
<reference evidence="4 5" key="1">
    <citation type="journal article" date="2014" name="Agronomy (Basel)">
        <title>A Draft Genome Sequence for Ensete ventricosum, the Drought-Tolerant Tree Against Hunger.</title>
        <authorList>
            <person name="Harrison J."/>
            <person name="Moore K.A."/>
            <person name="Paszkiewicz K."/>
            <person name="Jones T."/>
            <person name="Grant M."/>
            <person name="Ambacheew D."/>
            <person name="Muzemil S."/>
            <person name="Studholme D.J."/>
        </authorList>
    </citation>
    <scope>NUCLEOTIDE SEQUENCE [LARGE SCALE GENOMIC DNA]</scope>
</reference>
<feature type="domain" description="Inhibitor I9" evidence="3">
    <location>
        <begin position="38"/>
        <end position="124"/>
    </location>
</feature>
<gene>
    <name evidence="4" type="ORF">B296_00048328</name>
</gene>
<dbReference type="Pfam" id="PF05922">
    <property type="entry name" value="Inhibitor_I9"/>
    <property type="match status" value="1"/>
</dbReference>
<organism evidence="4 5">
    <name type="scientific">Ensete ventricosum</name>
    <name type="common">Abyssinian banana</name>
    <name type="synonym">Musa ensete</name>
    <dbReference type="NCBI Taxonomy" id="4639"/>
    <lineage>
        <taxon>Eukaryota</taxon>
        <taxon>Viridiplantae</taxon>
        <taxon>Streptophyta</taxon>
        <taxon>Embryophyta</taxon>
        <taxon>Tracheophyta</taxon>
        <taxon>Spermatophyta</taxon>
        <taxon>Magnoliopsida</taxon>
        <taxon>Liliopsida</taxon>
        <taxon>Zingiberales</taxon>
        <taxon>Musaceae</taxon>
        <taxon>Ensete</taxon>
    </lineage>
</organism>
<dbReference type="PANTHER" id="PTHR48222:SF4">
    <property type="entry name" value="PROTEINASE INHIBITOR, PROPEPTIDE"/>
    <property type="match status" value="1"/>
</dbReference>
<sequence>MASTPFFLSLPVALLLLVSSTLQQEEEGGLDEVHSPQTYIVRVRSDLKPSVYPEVEHWYSATLRSLSSSSSAANESPTRETYRPPAVLHVYRTVFHGFSAVLAPADAELLSSQPGVLAVFPDRHQRPHTTRSPQFLGLLSPD</sequence>
<evidence type="ECO:0000256" key="1">
    <source>
        <dbReference type="SAM" id="MobiDB-lite"/>
    </source>
</evidence>
<dbReference type="InterPro" id="IPR010259">
    <property type="entry name" value="S8pro/Inhibitor_I9"/>
</dbReference>
<evidence type="ECO:0000313" key="5">
    <source>
        <dbReference type="Proteomes" id="UP000287651"/>
    </source>
</evidence>
<feature type="non-terminal residue" evidence="4">
    <location>
        <position position="142"/>
    </location>
</feature>
<dbReference type="FunFam" id="3.30.70.80:FF:000003">
    <property type="entry name" value="Subtilisin-like protease SBT1.9"/>
    <property type="match status" value="1"/>
</dbReference>
<keyword evidence="2" id="KW-0732">Signal</keyword>
<proteinExistence type="predicted"/>
<feature type="chain" id="PRO_5019057591" description="Inhibitor I9 domain-containing protein" evidence="2">
    <location>
        <begin position="24"/>
        <end position="142"/>
    </location>
</feature>
<dbReference type="EMBL" id="AMZH03012911">
    <property type="protein sequence ID" value="RRT50178.1"/>
    <property type="molecule type" value="Genomic_DNA"/>
</dbReference>
<dbReference type="Gene3D" id="3.30.70.80">
    <property type="entry name" value="Peptidase S8 propeptide/proteinase inhibitor I9"/>
    <property type="match status" value="1"/>
</dbReference>
<protein>
    <recommendedName>
        <fullName evidence="3">Inhibitor I9 domain-containing protein</fullName>
    </recommendedName>
</protein>
<feature type="region of interest" description="Disordered" evidence="1">
    <location>
        <begin position="123"/>
        <end position="142"/>
    </location>
</feature>
<dbReference type="Proteomes" id="UP000287651">
    <property type="component" value="Unassembled WGS sequence"/>
</dbReference>
<evidence type="ECO:0000256" key="2">
    <source>
        <dbReference type="SAM" id="SignalP"/>
    </source>
</evidence>
<dbReference type="AlphaFoldDB" id="A0A426YEN4"/>
<comment type="caution">
    <text evidence="4">The sequence shown here is derived from an EMBL/GenBank/DDBJ whole genome shotgun (WGS) entry which is preliminary data.</text>
</comment>
<dbReference type="PANTHER" id="PTHR48222">
    <property type="entry name" value="PROTEINASE INHIBITOR, PROPEPTIDE"/>
    <property type="match status" value="1"/>
</dbReference>